<keyword evidence="6 9" id="KW-0067">ATP-binding</keyword>
<evidence type="ECO:0000256" key="6">
    <source>
        <dbReference type="ARBA" id="ARBA00022840"/>
    </source>
</evidence>
<sequence length="265" mass="29420">MLKVSGLRVHFHNASPERYAVNGVSFSLKRGETLGIVGESGSGKTVTAMCVSGLMPRGKADEEGSILLDGREMFSCSEENLRRIRGQDVGVVFQDPMTTFDPLCRIGRQVEEALTVRGIPKMERRKRAVEAMGLAGLRDAEELYSRYPYELSGGMLQRASIAAAMITKPKLLICDEVTTALDVLIQEQILELLRNLNEDYGMTILFISHDLHVVKKICKSVLVMERGKIVERGETAEVFARPQHAYTKKLIASIPTGAERCRAYD</sequence>
<dbReference type="InterPro" id="IPR013563">
    <property type="entry name" value="Oligopep_ABC_C"/>
</dbReference>
<dbReference type="Gene3D" id="3.40.50.300">
    <property type="entry name" value="P-loop containing nucleotide triphosphate hydrolases"/>
    <property type="match status" value="1"/>
</dbReference>
<evidence type="ECO:0000256" key="7">
    <source>
        <dbReference type="ARBA" id="ARBA00023136"/>
    </source>
</evidence>
<proteinExistence type="inferred from homology"/>
<comment type="similarity">
    <text evidence="2">Belongs to the ABC transporter superfamily.</text>
</comment>
<reference evidence="9 10" key="1">
    <citation type="submission" date="2019-08" db="EMBL/GenBank/DDBJ databases">
        <title>In-depth cultivation of the pig gut microbiome towards novel bacterial diversity and tailored functional studies.</title>
        <authorList>
            <person name="Wylensek D."/>
            <person name="Hitch T.C.A."/>
            <person name="Clavel T."/>
        </authorList>
    </citation>
    <scope>NUCLEOTIDE SEQUENCE [LARGE SCALE GENOMIC DNA]</scope>
    <source>
        <strain evidence="9 10">Oil+RF-744-WCA-WT-11</strain>
    </source>
</reference>
<dbReference type="PROSITE" id="PS50893">
    <property type="entry name" value="ABC_TRANSPORTER_2"/>
    <property type="match status" value="1"/>
</dbReference>
<comment type="subcellular location">
    <subcellularLocation>
        <location evidence="1">Cell membrane</location>
        <topology evidence="1">Peripheral membrane protein</topology>
    </subcellularLocation>
</comment>
<protein>
    <submittedName>
        <fullName evidence="9">ABC transporter ATP-binding protein</fullName>
    </submittedName>
</protein>
<evidence type="ECO:0000256" key="5">
    <source>
        <dbReference type="ARBA" id="ARBA00022741"/>
    </source>
</evidence>
<dbReference type="GO" id="GO:0005886">
    <property type="term" value="C:plasma membrane"/>
    <property type="evidence" value="ECO:0007669"/>
    <property type="project" value="UniProtKB-SubCell"/>
</dbReference>
<dbReference type="GO" id="GO:0005524">
    <property type="term" value="F:ATP binding"/>
    <property type="evidence" value="ECO:0007669"/>
    <property type="project" value="UniProtKB-KW"/>
</dbReference>
<feature type="domain" description="ABC transporter" evidence="8">
    <location>
        <begin position="2"/>
        <end position="251"/>
    </location>
</feature>
<dbReference type="InterPro" id="IPR003593">
    <property type="entry name" value="AAA+_ATPase"/>
</dbReference>
<organism evidence="9 10">
    <name type="scientific">Porcincola intestinalis</name>
    <dbReference type="NCBI Taxonomy" id="2606632"/>
    <lineage>
        <taxon>Bacteria</taxon>
        <taxon>Bacillati</taxon>
        <taxon>Bacillota</taxon>
        <taxon>Clostridia</taxon>
        <taxon>Lachnospirales</taxon>
        <taxon>Lachnospiraceae</taxon>
        <taxon>Porcincola</taxon>
    </lineage>
</organism>
<dbReference type="InterPro" id="IPR050388">
    <property type="entry name" value="ABC_Ni/Peptide_Import"/>
</dbReference>
<name>A0A6L5X0S1_9FIRM</name>
<evidence type="ECO:0000256" key="2">
    <source>
        <dbReference type="ARBA" id="ARBA00005417"/>
    </source>
</evidence>
<dbReference type="SUPFAM" id="SSF52540">
    <property type="entry name" value="P-loop containing nucleoside triphosphate hydrolases"/>
    <property type="match status" value="1"/>
</dbReference>
<dbReference type="Pfam" id="PF00005">
    <property type="entry name" value="ABC_tran"/>
    <property type="match status" value="1"/>
</dbReference>
<comment type="caution">
    <text evidence="9">The sequence shown here is derived from an EMBL/GenBank/DDBJ whole genome shotgun (WGS) entry which is preliminary data.</text>
</comment>
<dbReference type="Proteomes" id="UP000481852">
    <property type="component" value="Unassembled WGS sequence"/>
</dbReference>
<dbReference type="InterPro" id="IPR003439">
    <property type="entry name" value="ABC_transporter-like_ATP-bd"/>
</dbReference>
<dbReference type="GO" id="GO:0015833">
    <property type="term" value="P:peptide transport"/>
    <property type="evidence" value="ECO:0007669"/>
    <property type="project" value="InterPro"/>
</dbReference>
<dbReference type="PANTHER" id="PTHR43297:SF2">
    <property type="entry name" value="DIPEPTIDE TRANSPORT ATP-BINDING PROTEIN DPPD"/>
    <property type="match status" value="1"/>
</dbReference>
<keyword evidence="5" id="KW-0547">Nucleotide-binding</keyword>
<dbReference type="CDD" id="cd03257">
    <property type="entry name" value="ABC_NikE_OppD_transporters"/>
    <property type="match status" value="1"/>
</dbReference>
<evidence type="ECO:0000313" key="10">
    <source>
        <dbReference type="Proteomes" id="UP000481852"/>
    </source>
</evidence>
<keyword evidence="4" id="KW-1003">Cell membrane</keyword>
<dbReference type="GO" id="GO:0016887">
    <property type="term" value="F:ATP hydrolysis activity"/>
    <property type="evidence" value="ECO:0007669"/>
    <property type="project" value="InterPro"/>
</dbReference>
<evidence type="ECO:0000256" key="1">
    <source>
        <dbReference type="ARBA" id="ARBA00004202"/>
    </source>
</evidence>
<dbReference type="SMART" id="SM00382">
    <property type="entry name" value="AAA"/>
    <property type="match status" value="1"/>
</dbReference>
<evidence type="ECO:0000259" key="8">
    <source>
        <dbReference type="PROSITE" id="PS50893"/>
    </source>
</evidence>
<dbReference type="Pfam" id="PF08352">
    <property type="entry name" value="oligo_HPY"/>
    <property type="match status" value="1"/>
</dbReference>
<dbReference type="AlphaFoldDB" id="A0A6L5X0S1"/>
<accession>A0A6L5X0S1</accession>
<dbReference type="InterPro" id="IPR017871">
    <property type="entry name" value="ABC_transporter-like_CS"/>
</dbReference>
<gene>
    <name evidence="9" type="ORF">FYJ35_02555</name>
</gene>
<dbReference type="FunFam" id="3.40.50.300:FF:000016">
    <property type="entry name" value="Oligopeptide ABC transporter ATP-binding component"/>
    <property type="match status" value="1"/>
</dbReference>
<dbReference type="PROSITE" id="PS00211">
    <property type="entry name" value="ABC_TRANSPORTER_1"/>
    <property type="match status" value="1"/>
</dbReference>
<dbReference type="EMBL" id="VULZ01000002">
    <property type="protein sequence ID" value="MSS13931.1"/>
    <property type="molecule type" value="Genomic_DNA"/>
</dbReference>
<evidence type="ECO:0000313" key="9">
    <source>
        <dbReference type="EMBL" id="MSS13931.1"/>
    </source>
</evidence>
<evidence type="ECO:0000256" key="3">
    <source>
        <dbReference type="ARBA" id="ARBA00022448"/>
    </source>
</evidence>
<dbReference type="PANTHER" id="PTHR43297">
    <property type="entry name" value="OLIGOPEPTIDE TRANSPORT ATP-BINDING PROTEIN APPD"/>
    <property type="match status" value="1"/>
</dbReference>
<keyword evidence="7" id="KW-0472">Membrane</keyword>
<keyword evidence="3" id="KW-0813">Transport</keyword>
<evidence type="ECO:0000256" key="4">
    <source>
        <dbReference type="ARBA" id="ARBA00022475"/>
    </source>
</evidence>
<dbReference type="InterPro" id="IPR027417">
    <property type="entry name" value="P-loop_NTPase"/>
</dbReference>
<keyword evidence="10" id="KW-1185">Reference proteome</keyword>